<organism evidence="5 6">
    <name type="scientific">Aspergillus ustus</name>
    <dbReference type="NCBI Taxonomy" id="40382"/>
    <lineage>
        <taxon>Eukaryota</taxon>
        <taxon>Fungi</taxon>
        <taxon>Dikarya</taxon>
        <taxon>Ascomycota</taxon>
        <taxon>Pezizomycotina</taxon>
        <taxon>Eurotiomycetes</taxon>
        <taxon>Eurotiomycetidae</taxon>
        <taxon>Eurotiales</taxon>
        <taxon>Aspergillaceae</taxon>
        <taxon>Aspergillus</taxon>
        <taxon>Aspergillus subgen. Nidulantes</taxon>
    </lineage>
</organism>
<name>A0A0C1E1R4_ASPUT</name>
<dbReference type="PANTHER" id="PTHR40627">
    <property type="entry name" value="INDOLE PRENYLTRANSFERASE TDIB-RELATED"/>
    <property type="match status" value="1"/>
</dbReference>
<feature type="region of interest" description="Disordered" evidence="4">
    <location>
        <begin position="760"/>
        <end position="779"/>
    </location>
</feature>
<dbReference type="InterPro" id="IPR033964">
    <property type="entry name" value="ABBA"/>
</dbReference>
<evidence type="ECO:0000313" key="6">
    <source>
        <dbReference type="Proteomes" id="UP000053475"/>
    </source>
</evidence>
<comment type="pathway">
    <text evidence="1">Secondary metabolite biosynthesis.</text>
</comment>
<evidence type="ECO:0000256" key="3">
    <source>
        <dbReference type="ARBA" id="ARBA00022679"/>
    </source>
</evidence>
<gene>
    <name evidence="5" type="ORF">HK57_00006</name>
</gene>
<dbReference type="Proteomes" id="UP000053475">
    <property type="component" value="Unassembled WGS sequence"/>
</dbReference>
<dbReference type="CDD" id="cd13929">
    <property type="entry name" value="PT-DMATS_CymD"/>
    <property type="match status" value="1"/>
</dbReference>
<dbReference type="InterPro" id="IPR002347">
    <property type="entry name" value="SDR_fam"/>
</dbReference>
<dbReference type="InterPro" id="IPR017795">
    <property type="entry name" value="ABBA_NscD-like"/>
</dbReference>
<dbReference type="Pfam" id="PF11991">
    <property type="entry name" value="Trp_DMAT"/>
    <property type="match status" value="1"/>
</dbReference>
<dbReference type="SFLD" id="SFLDG01162">
    <property type="entry name" value="I"/>
    <property type="match status" value="1"/>
</dbReference>
<dbReference type="SFLD" id="SFLDS00036">
    <property type="entry name" value="Aromatic_Prenyltransferase"/>
    <property type="match status" value="1"/>
</dbReference>
<dbReference type="PRINTS" id="PR00081">
    <property type="entry name" value="GDHRDH"/>
</dbReference>
<reference evidence="5 6" key="1">
    <citation type="submission" date="2014-11" db="EMBL/GenBank/DDBJ databases">
        <title>Genomics derived discovery of secondary metabolites biosynthetic gene clusters in Aspergillus ustus.</title>
        <authorList>
            <person name="Pi B."/>
            <person name="Dai F."/>
            <person name="Song X."/>
            <person name="Zhu C."/>
            <person name="Li H."/>
            <person name="Yu D."/>
        </authorList>
    </citation>
    <scope>NUCLEOTIDE SEQUENCE [LARGE SCALE GENOMIC DNA]</scope>
    <source>
        <strain evidence="5 6">3.3904</strain>
    </source>
</reference>
<dbReference type="NCBIfam" id="TIGR03429">
    <property type="entry name" value="arom_pren_DMATS"/>
    <property type="match status" value="1"/>
</dbReference>
<sequence>MATLSFLHSQLFVTPPIPTHDFTNQVILITGANRGLGLEAARHLVRLNAAKVILAVRSVAGGEEARKELEMSTGRHGAIEVYELDMASHESVQVFVSQIESSLDRLDMVLLNAGIYTQDFVLKDGYESTLTVNVINTFLLAILLLPKLRRSAEVTKSTPCISVVASDRHVMNNLPEWRESSSFALLSDPKKADMNQRYYVSKLLQILLARAMAARIIPEQGSAGPWVVLNSLTPGYCSSGLLSNAHGLTKFAFWVLAKATARKPEVGARTLVGAISKGVEGHGKYLNDGEIDENSLSPFVRSEEGKLAQDKMWAELMGILETVKPGIQELLISTKAWEALSPCLPSRTPDLDYWWALTGTHLAIMLEAGGYSIEKQYEALIFHYHWVVPYMGPAPTADGRLKWKSLLGVEGSPIEYSWKWNTPTSKPDVRFTMEAINEFTGGPLDPLNQDASRRMLHRISEAVSSVDLTWVNHFFATLYDHDQSKYVAEAAAGAHFTTTIMTALEFLPKGLNLKTYFIPRRLGQTSGQIPLAQWDESLAKLDPDNAAKAAVYEFLDGNHEGKLLSPFMLAVDDVIPAKSRLKFYFQTPHTSFASVREIMTLGGKIQVPEDQLNDLRTLIAAVTGLDTDFPEEEEVPCAPEYNPSAKDNFVELPILLQGYLYYFDIAPGATLPNIKFYTPVRRYGRDDLSLAHGTMSWMKSHGRGEYCDRYLSMLQALSPHRPLDQGKGMQTYVSCLFRKNGELDITSYIGPEAFAPTRLANGHGQLNGAKKATRRRSNS</sequence>
<keyword evidence="3" id="KW-0808">Transferase</keyword>
<dbReference type="Pfam" id="PF00106">
    <property type="entry name" value="adh_short"/>
    <property type="match status" value="1"/>
</dbReference>
<proteinExistence type="inferred from homology"/>
<dbReference type="GO" id="GO:0004659">
    <property type="term" value="F:prenyltransferase activity"/>
    <property type="evidence" value="ECO:0007669"/>
    <property type="project" value="TreeGrafter"/>
</dbReference>
<evidence type="ECO:0000313" key="5">
    <source>
        <dbReference type="EMBL" id="KIA75507.1"/>
    </source>
</evidence>
<dbReference type="GO" id="GO:0009820">
    <property type="term" value="P:alkaloid metabolic process"/>
    <property type="evidence" value="ECO:0007669"/>
    <property type="project" value="InterPro"/>
</dbReference>
<evidence type="ECO:0000256" key="4">
    <source>
        <dbReference type="SAM" id="MobiDB-lite"/>
    </source>
</evidence>
<dbReference type="EMBL" id="JOMC01000132">
    <property type="protein sequence ID" value="KIA75507.1"/>
    <property type="molecule type" value="Genomic_DNA"/>
</dbReference>
<protein>
    <submittedName>
        <fullName evidence="5">Dimethylallyl tryptophan synthase GliD1</fullName>
    </submittedName>
</protein>
<dbReference type="AlphaFoldDB" id="A0A0C1E1R4"/>
<dbReference type="PANTHER" id="PTHR40627:SF4">
    <property type="entry name" value="PRENYLTRANSFERASE ASQH1-RELATED"/>
    <property type="match status" value="1"/>
</dbReference>
<dbReference type="SUPFAM" id="SSF51735">
    <property type="entry name" value="NAD(P)-binding Rossmann-fold domains"/>
    <property type="match status" value="1"/>
</dbReference>
<keyword evidence="6" id="KW-1185">Reference proteome</keyword>
<comment type="similarity">
    <text evidence="2">Belongs to the tryptophan dimethylallyltransferase family.</text>
</comment>
<evidence type="ECO:0000256" key="1">
    <source>
        <dbReference type="ARBA" id="ARBA00005179"/>
    </source>
</evidence>
<dbReference type="Gene3D" id="3.40.50.720">
    <property type="entry name" value="NAD(P)-binding Rossmann-like Domain"/>
    <property type="match status" value="1"/>
</dbReference>
<comment type="caution">
    <text evidence="5">The sequence shown here is derived from an EMBL/GenBank/DDBJ whole genome shotgun (WGS) entry which is preliminary data.</text>
</comment>
<dbReference type="InterPro" id="IPR036291">
    <property type="entry name" value="NAD(P)-bd_dom_sf"/>
</dbReference>
<evidence type="ECO:0000256" key="2">
    <source>
        <dbReference type="ARBA" id="ARBA00010209"/>
    </source>
</evidence>
<accession>A0A0C1E1R4</accession>